<dbReference type="EMBL" id="OU503054">
    <property type="protein sequence ID" value="CAI9782452.1"/>
    <property type="molecule type" value="Genomic_DNA"/>
</dbReference>
<dbReference type="PANTHER" id="PTHR44083:SF35">
    <property type="entry name" value="TOPLESS-RELATED PROTEIN 4-LIKE ISOFORM X1"/>
    <property type="match status" value="1"/>
</dbReference>
<dbReference type="Proteomes" id="UP000834106">
    <property type="component" value="Chromosome 19"/>
</dbReference>
<dbReference type="AlphaFoldDB" id="A0AAD2ACI5"/>
<dbReference type="GO" id="GO:0006355">
    <property type="term" value="P:regulation of DNA-templated transcription"/>
    <property type="evidence" value="ECO:0007669"/>
    <property type="project" value="InterPro"/>
</dbReference>
<protein>
    <submittedName>
        <fullName evidence="1">Uncharacterized protein</fullName>
    </submittedName>
</protein>
<accession>A0AAD2ACI5</accession>
<keyword evidence="2" id="KW-1185">Reference proteome</keyword>
<evidence type="ECO:0000313" key="2">
    <source>
        <dbReference type="Proteomes" id="UP000834106"/>
    </source>
</evidence>
<dbReference type="PANTHER" id="PTHR44083">
    <property type="entry name" value="TOPLESS-RELATED PROTEIN 1-RELATED"/>
    <property type="match status" value="1"/>
</dbReference>
<gene>
    <name evidence="1" type="ORF">FPE_LOCUS29882</name>
</gene>
<dbReference type="InterPro" id="IPR027728">
    <property type="entry name" value="Topless_fam"/>
</dbReference>
<name>A0AAD2ACI5_9LAMI</name>
<evidence type="ECO:0000313" key="1">
    <source>
        <dbReference type="EMBL" id="CAI9782452.1"/>
    </source>
</evidence>
<sequence>MSQAISAQHRTYRSSPAHLKWKHHLYKNLKLKPTLFVDHKCVTNQLLGRVNATTRSSIEDRVSPATSTVSMVSRLIYTNSGNAILALYANSVHNLSKWPKIDGNPTGEARENTMPKFWKPRSRILMTNHINRMNPEDRVPCFALSKNDAYVISASGGKISLYNIVYLQSQSRAQSSSEKDNWPCLL</sequence>
<reference evidence="1" key="1">
    <citation type="submission" date="2023-05" db="EMBL/GenBank/DDBJ databases">
        <authorList>
            <person name="Huff M."/>
        </authorList>
    </citation>
    <scope>NUCLEOTIDE SEQUENCE</scope>
</reference>
<proteinExistence type="predicted"/>
<organism evidence="1 2">
    <name type="scientific">Fraxinus pennsylvanica</name>
    <dbReference type="NCBI Taxonomy" id="56036"/>
    <lineage>
        <taxon>Eukaryota</taxon>
        <taxon>Viridiplantae</taxon>
        <taxon>Streptophyta</taxon>
        <taxon>Embryophyta</taxon>
        <taxon>Tracheophyta</taxon>
        <taxon>Spermatophyta</taxon>
        <taxon>Magnoliopsida</taxon>
        <taxon>eudicotyledons</taxon>
        <taxon>Gunneridae</taxon>
        <taxon>Pentapetalae</taxon>
        <taxon>asterids</taxon>
        <taxon>lamiids</taxon>
        <taxon>Lamiales</taxon>
        <taxon>Oleaceae</taxon>
        <taxon>Oleeae</taxon>
        <taxon>Fraxinus</taxon>
    </lineage>
</organism>